<keyword evidence="1" id="KW-0812">Transmembrane</keyword>
<comment type="caution">
    <text evidence="2">The sequence shown here is derived from an EMBL/GenBank/DDBJ whole genome shotgun (WGS) entry which is preliminary data.</text>
</comment>
<keyword evidence="3" id="KW-1185">Reference proteome</keyword>
<evidence type="ECO:0000256" key="1">
    <source>
        <dbReference type="SAM" id="Phobius"/>
    </source>
</evidence>
<dbReference type="EMBL" id="BJZV01000016">
    <property type="protein sequence ID" value="GEP11248.1"/>
    <property type="molecule type" value="Genomic_DNA"/>
</dbReference>
<sequence>MRKFKFSATNLARYLNVPQKVGAQVVVWDTEARGLGLIVAAQALGLFSFTTGWVSASEK</sequence>
<protein>
    <submittedName>
        <fullName evidence="2">Uncharacterized protein</fullName>
    </submittedName>
</protein>
<feature type="transmembrane region" description="Helical" evidence="1">
    <location>
        <begin position="35"/>
        <end position="56"/>
    </location>
</feature>
<accession>A0A512JMU6</accession>
<organism evidence="2 3">
    <name type="scientific">Methylobacterium gnaphalii</name>
    <dbReference type="NCBI Taxonomy" id="1010610"/>
    <lineage>
        <taxon>Bacteria</taxon>
        <taxon>Pseudomonadati</taxon>
        <taxon>Pseudomonadota</taxon>
        <taxon>Alphaproteobacteria</taxon>
        <taxon>Hyphomicrobiales</taxon>
        <taxon>Methylobacteriaceae</taxon>
        <taxon>Methylobacterium</taxon>
    </lineage>
</organism>
<keyword evidence="1" id="KW-0472">Membrane</keyword>
<name>A0A512JMU6_9HYPH</name>
<evidence type="ECO:0000313" key="2">
    <source>
        <dbReference type="EMBL" id="GEP11248.1"/>
    </source>
</evidence>
<gene>
    <name evidence="2" type="ORF">MGN01_30930</name>
</gene>
<dbReference type="Proteomes" id="UP000321750">
    <property type="component" value="Unassembled WGS sequence"/>
</dbReference>
<dbReference type="AlphaFoldDB" id="A0A512JMU6"/>
<proteinExistence type="predicted"/>
<keyword evidence="1" id="KW-1133">Transmembrane helix</keyword>
<evidence type="ECO:0000313" key="3">
    <source>
        <dbReference type="Proteomes" id="UP000321750"/>
    </source>
</evidence>
<reference evidence="2 3" key="1">
    <citation type="submission" date="2019-07" db="EMBL/GenBank/DDBJ databases">
        <title>Whole genome shotgun sequence of Methylobacterium gnaphalii NBRC 107716.</title>
        <authorList>
            <person name="Hosoyama A."/>
            <person name="Uohara A."/>
            <person name="Ohji S."/>
            <person name="Ichikawa N."/>
        </authorList>
    </citation>
    <scope>NUCLEOTIDE SEQUENCE [LARGE SCALE GENOMIC DNA]</scope>
    <source>
        <strain evidence="2 3">NBRC 107716</strain>
    </source>
</reference>